<evidence type="ECO:0000313" key="1">
    <source>
        <dbReference type="EMBL" id="KIM20812.1"/>
    </source>
</evidence>
<organism evidence="1 2">
    <name type="scientific">Serendipita vermifera MAFF 305830</name>
    <dbReference type="NCBI Taxonomy" id="933852"/>
    <lineage>
        <taxon>Eukaryota</taxon>
        <taxon>Fungi</taxon>
        <taxon>Dikarya</taxon>
        <taxon>Basidiomycota</taxon>
        <taxon>Agaricomycotina</taxon>
        <taxon>Agaricomycetes</taxon>
        <taxon>Sebacinales</taxon>
        <taxon>Serendipitaceae</taxon>
        <taxon>Serendipita</taxon>
    </lineage>
</organism>
<reference evidence="2" key="2">
    <citation type="submission" date="2015-01" db="EMBL/GenBank/DDBJ databases">
        <title>Evolutionary Origins and Diversification of the Mycorrhizal Mutualists.</title>
        <authorList>
            <consortium name="DOE Joint Genome Institute"/>
            <consortium name="Mycorrhizal Genomics Consortium"/>
            <person name="Kohler A."/>
            <person name="Kuo A."/>
            <person name="Nagy L.G."/>
            <person name="Floudas D."/>
            <person name="Copeland A."/>
            <person name="Barry K.W."/>
            <person name="Cichocki N."/>
            <person name="Veneault-Fourrey C."/>
            <person name="LaButti K."/>
            <person name="Lindquist E.A."/>
            <person name="Lipzen A."/>
            <person name="Lundell T."/>
            <person name="Morin E."/>
            <person name="Murat C."/>
            <person name="Riley R."/>
            <person name="Ohm R."/>
            <person name="Sun H."/>
            <person name="Tunlid A."/>
            <person name="Henrissat B."/>
            <person name="Grigoriev I.V."/>
            <person name="Hibbett D.S."/>
            <person name="Martin F."/>
        </authorList>
    </citation>
    <scope>NUCLEOTIDE SEQUENCE [LARGE SCALE GENOMIC DNA]</scope>
    <source>
        <strain evidence="2">MAFF 305830</strain>
    </source>
</reference>
<keyword evidence="2" id="KW-1185">Reference proteome</keyword>
<gene>
    <name evidence="1" type="ORF">M408DRAFT_30079</name>
</gene>
<dbReference type="Proteomes" id="UP000054097">
    <property type="component" value="Unassembled WGS sequence"/>
</dbReference>
<protein>
    <submittedName>
        <fullName evidence="1">Uncharacterized protein</fullName>
    </submittedName>
</protein>
<reference evidence="1 2" key="1">
    <citation type="submission" date="2014-04" db="EMBL/GenBank/DDBJ databases">
        <authorList>
            <consortium name="DOE Joint Genome Institute"/>
            <person name="Kuo A."/>
            <person name="Zuccaro A."/>
            <person name="Kohler A."/>
            <person name="Nagy L.G."/>
            <person name="Floudas D."/>
            <person name="Copeland A."/>
            <person name="Barry K.W."/>
            <person name="Cichocki N."/>
            <person name="Veneault-Fourrey C."/>
            <person name="LaButti K."/>
            <person name="Lindquist E.A."/>
            <person name="Lipzen A."/>
            <person name="Lundell T."/>
            <person name="Morin E."/>
            <person name="Murat C."/>
            <person name="Sun H."/>
            <person name="Tunlid A."/>
            <person name="Henrissat B."/>
            <person name="Grigoriev I.V."/>
            <person name="Hibbett D.S."/>
            <person name="Martin F."/>
            <person name="Nordberg H.P."/>
            <person name="Cantor M.N."/>
            <person name="Hua S.X."/>
        </authorList>
    </citation>
    <scope>NUCLEOTIDE SEQUENCE [LARGE SCALE GENOMIC DNA]</scope>
    <source>
        <strain evidence="1 2">MAFF 305830</strain>
    </source>
</reference>
<evidence type="ECO:0000313" key="2">
    <source>
        <dbReference type="Proteomes" id="UP000054097"/>
    </source>
</evidence>
<dbReference type="AlphaFoldDB" id="A0A0C2WTG8"/>
<dbReference type="HOGENOM" id="CLU_1305519_0_0_1"/>
<name>A0A0C2WTG8_SERVB</name>
<accession>A0A0C2WTG8</accession>
<proteinExistence type="predicted"/>
<sequence>MSDSDNRTAPGGAFNEIKLEYEYLDSFTKMLAAKRAMDEKYLTDLRSLENAWKEAWANWAESGIWPLISPFVSYFKDEMGHLERTIEEITPKLKKLEEAASPAHFYYGEFYPGTTFDDLDSTYQKEQQESKIARRIDSTSVNSWHSKAQSLQDCLLLEQDRNYRRAVWKQHKAVKRATKWYIKCMPVVLENHQQRAEDIKSHIQATLTRYR</sequence>
<dbReference type="EMBL" id="KN824407">
    <property type="protein sequence ID" value="KIM20812.1"/>
    <property type="molecule type" value="Genomic_DNA"/>
</dbReference>